<organism evidence="9 10">
    <name type="scientific">Paenibacillus pectinilyticus</name>
    <dbReference type="NCBI Taxonomy" id="512399"/>
    <lineage>
        <taxon>Bacteria</taxon>
        <taxon>Bacillati</taxon>
        <taxon>Bacillota</taxon>
        <taxon>Bacilli</taxon>
        <taxon>Bacillales</taxon>
        <taxon>Paenibacillaceae</taxon>
        <taxon>Paenibacillus</taxon>
    </lineage>
</organism>
<dbReference type="Pfam" id="PF00528">
    <property type="entry name" value="BPD_transp_1"/>
    <property type="match status" value="1"/>
</dbReference>
<dbReference type="Gene3D" id="1.10.3720.10">
    <property type="entry name" value="MetI-like"/>
    <property type="match status" value="1"/>
</dbReference>
<dbReference type="GO" id="GO:0055085">
    <property type="term" value="P:transmembrane transport"/>
    <property type="evidence" value="ECO:0007669"/>
    <property type="project" value="InterPro"/>
</dbReference>
<accession>A0A1C0ZUI3</accession>
<dbReference type="SUPFAM" id="SSF161098">
    <property type="entry name" value="MetI-like"/>
    <property type="match status" value="1"/>
</dbReference>
<dbReference type="RefSeq" id="WP_065855422.1">
    <property type="nucleotide sequence ID" value="NZ_LYPC01000027.1"/>
</dbReference>
<keyword evidence="5 7" id="KW-1133">Transmembrane helix</keyword>
<keyword evidence="10" id="KW-1185">Reference proteome</keyword>
<dbReference type="PANTHER" id="PTHR43744:SF8">
    <property type="entry name" value="SN-GLYCEROL-3-PHOSPHATE TRANSPORT SYSTEM PERMEASE PROTEIN UGPE"/>
    <property type="match status" value="1"/>
</dbReference>
<comment type="similarity">
    <text evidence="7">Belongs to the binding-protein-dependent transport system permease family.</text>
</comment>
<keyword evidence="3" id="KW-1003">Cell membrane</keyword>
<feature type="transmembrane region" description="Helical" evidence="7">
    <location>
        <begin position="106"/>
        <end position="126"/>
    </location>
</feature>
<feature type="transmembrane region" description="Helical" evidence="7">
    <location>
        <begin position="73"/>
        <end position="94"/>
    </location>
</feature>
<dbReference type="PROSITE" id="PS50928">
    <property type="entry name" value="ABC_TM1"/>
    <property type="match status" value="1"/>
</dbReference>
<dbReference type="STRING" id="512399.A8709_28230"/>
<dbReference type="AlphaFoldDB" id="A0A1C0ZUI3"/>
<keyword evidence="2 7" id="KW-0813">Transport</keyword>
<dbReference type="InterPro" id="IPR035906">
    <property type="entry name" value="MetI-like_sf"/>
</dbReference>
<evidence type="ECO:0000313" key="9">
    <source>
        <dbReference type="EMBL" id="OCT11763.1"/>
    </source>
</evidence>
<dbReference type="OrthoDB" id="187395at2"/>
<evidence type="ECO:0000256" key="5">
    <source>
        <dbReference type="ARBA" id="ARBA00022989"/>
    </source>
</evidence>
<proteinExistence type="inferred from homology"/>
<feature type="transmembrane region" description="Helical" evidence="7">
    <location>
        <begin position="7"/>
        <end position="31"/>
    </location>
</feature>
<protein>
    <submittedName>
        <fullName evidence="9">Sugar ABC transporter permease</fullName>
    </submittedName>
</protein>
<reference evidence="10" key="1">
    <citation type="submission" date="2016-05" db="EMBL/GenBank/DDBJ databases">
        <title>Paenibacillus oryzae. sp. nov., isolated from the rice root.</title>
        <authorList>
            <person name="Zhang J."/>
            <person name="Zhang X."/>
        </authorList>
    </citation>
    <scope>NUCLEOTIDE SEQUENCE [LARGE SCALE GENOMIC DNA]</scope>
    <source>
        <strain evidence="10">KCTC13222</strain>
    </source>
</reference>
<evidence type="ECO:0000256" key="1">
    <source>
        <dbReference type="ARBA" id="ARBA00004651"/>
    </source>
</evidence>
<evidence type="ECO:0000256" key="7">
    <source>
        <dbReference type="RuleBase" id="RU363032"/>
    </source>
</evidence>
<evidence type="ECO:0000256" key="2">
    <source>
        <dbReference type="ARBA" id="ARBA00022448"/>
    </source>
</evidence>
<keyword evidence="6 7" id="KW-0472">Membrane</keyword>
<evidence type="ECO:0000256" key="4">
    <source>
        <dbReference type="ARBA" id="ARBA00022692"/>
    </source>
</evidence>
<dbReference type="EMBL" id="LYPC01000027">
    <property type="protein sequence ID" value="OCT11763.1"/>
    <property type="molecule type" value="Genomic_DNA"/>
</dbReference>
<evidence type="ECO:0000313" key="10">
    <source>
        <dbReference type="Proteomes" id="UP000093309"/>
    </source>
</evidence>
<comment type="subcellular location">
    <subcellularLocation>
        <location evidence="1 7">Cell membrane</location>
        <topology evidence="1 7">Multi-pass membrane protein</topology>
    </subcellularLocation>
</comment>
<gene>
    <name evidence="9" type="ORF">A8709_28230</name>
</gene>
<sequence length="278" mass="30174">MTRKIAGLIGLSLFLLIIVVFTLYPVIYTLLGSLKSNMELQGGGSFWPKEWLFSNYAVAFRKAQFLKYTGNSIILSVLTMGIALITSSLTGYVLARHQFAGKKLLITGYLAVMFVALGPIILYPQYKLMNTIGLTGNLVGLALVLTGGQASNIFLVQGFIKSVPKDLDESAYMDGAGYFRIYWNLILPLIRPVLGVVALFSFRAAWNDYVTALVFSIPNPAIRPLAVAVVGLRYSANAAAELHIMTAGASIALLPILIVYFFTNKQFISGLTAGSIKG</sequence>
<comment type="caution">
    <text evidence="9">The sequence shown here is derived from an EMBL/GenBank/DDBJ whole genome shotgun (WGS) entry which is preliminary data.</text>
</comment>
<dbReference type="PANTHER" id="PTHR43744">
    <property type="entry name" value="ABC TRANSPORTER PERMEASE PROTEIN MG189-RELATED-RELATED"/>
    <property type="match status" value="1"/>
</dbReference>
<evidence type="ECO:0000256" key="6">
    <source>
        <dbReference type="ARBA" id="ARBA00023136"/>
    </source>
</evidence>
<feature type="transmembrane region" description="Helical" evidence="7">
    <location>
        <begin position="181"/>
        <end position="206"/>
    </location>
</feature>
<evidence type="ECO:0000256" key="3">
    <source>
        <dbReference type="ARBA" id="ARBA00022475"/>
    </source>
</evidence>
<feature type="transmembrane region" description="Helical" evidence="7">
    <location>
        <begin position="138"/>
        <end position="160"/>
    </location>
</feature>
<evidence type="ECO:0000259" key="8">
    <source>
        <dbReference type="PROSITE" id="PS50928"/>
    </source>
</evidence>
<dbReference type="InterPro" id="IPR000515">
    <property type="entry name" value="MetI-like"/>
</dbReference>
<dbReference type="GO" id="GO:0005886">
    <property type="term" value="C:plasma membrane"/>
    <property type="evidence" value="ECO:0007669"/>
    <property type="project" value="UniProtKB-SubCell"/>
</dbReference>
<keyword evidence="4 7" id="KW-0812">Transmembrane</keyword>
<dbReference type="Proteomes" id="UP000093309">
    <property type="component" value="Unassembled WGS sequence"/>
</dbReference>
<feature type="domain" description="ABC transmembrane type-1" evidence="8">
    <location>
        <begin position="69"/>
        <end position="263"/>
    </location>
</feature>
<name>A0A1C0ZUI3_9BACL</name>
<feature type="transmembrane region" description="Helical" evidence="7">
    <location>
        <begin position="242"/>
        <end position="262"/>
    </location>
</feature>
<dbReference type="CDD" id="cd06261">
    <property type="entry name" value="TM_PBP2"/>
    <property type="match status" value="1"/>
</dbReference>